<dbReference type="NCBIfam" id="TIGR01863">
    <property type="entry name" value="cas_Csd1"/>
    <property type="match status" value="1"/>
</dbReference>
<dbReference type="OrthoDB" id="5389988at2"/>
<accession>A0A0V8M540</accession>
<gene>
    <name evidence="1" type="ORF">DA01_02435</name>
</gene>
<dbReference type="Proteomes" id="UP000053577">
    <property type="component" value="Unassembled WGS sequence"/>
</dbReference>
<evidence type="ECO:0000313" key="2">
    <source>
        <dbReference type="Proteomes" id="UP000053577"/>
    </source>
</evidence>
<dbReference type="InterPro" id="IPR010144">
    <property type="entry name" value="CRISPR-assoc_prot_Csd1-typ"/>
</dbReference>
<protein>
    <submittedName>
        <fullName evidence="1">CRISPR-associated protein Csd1</fullName>
    </submittedName>
</protein>
<dbReference type="EMBL" id="JGYD01000002">
    <property type="protein sequence ID" value="KSV18901.1"/>
    <property type="molecule type" value="Genomic_DNA"/>
</dbReference>
<reference evidence="1 2" key="1">
    <citation type="journal article" date="2015" name="Sci. Rep.">
        <title>A comparative genomics and reductive dehalogenase gene transcription study of two chloroethene-respiring bacteria, Dehalococcoides mccartyi strains MB and 11a.</title>
        <authorList>
            <person name="Low A."/>
            <person name="Shen Z."/>
            <person name="Cheng D."/>
            <person name="Rogers M.J."/>
            <person name="Lee P.K."/>
            <person name="He J."/>
        </authorList>
    </citation>
    <scope>NUCLEOTIDE SEQUENCE [LARGE SCALE GENOMIC DNA]</scope>
    <source>
        <strain evidence="1 2">MB</strain>
    </source>
</reference>
<name>A0A0V8M540_9CHLR</name>
<sequence length="652" mass="74395">MSWMYDLYQTYQNCISIVGKESGKIPLNPVGHVTVKQAHIEVRLDGNGNFKGAEVITNPNKARTIIPATEKSAGRTCGPEAHPLCDKLQYSARDYKESCGEKPPHFDKYIEQLADWATSEYAHSKVKAVYQYQKNANLISDLIRHKILIPDKYGKMLEKWEGDKKDKPLIFRATKQQAESFVRWRVEIEGDPCPELHLDKAVWENWQQYLQSKEPVKGFCCVSGKETSLATQHPRKIRSDGDGAKLISSNDTANFTFRGRFTQAEQACSIGFDVTQKAHSALRWLIGLQGKNYDNLSVVAWAISGNNIPNPTQNTYELFPQTEQEAQASTPYTAQEVSSSLIKLIGGYKAKLAPTENIAMLMLDSATTGRISIKFYQRLTSADFLEKLYAWHNPDIGCSWHQYFSKTQKFLGAPSAANIASIVYLGSNKGDNNMRSNAISCILPSIIQGTPLPRDIIQSCIRQTIRLGGIKSKQKDTKDIKTPNNWFLFEKALGIACALYRYQNKNRRYQVSLERDRTSRDYLYGRLLAVAEALEQSTLDNNSENRSTNAERLFQKFAERPFYTWSILEPLLNPYKMRLRNKNPNYLIFYQKKLDEIACKFLPEDFTSDKKLSGEFLLGYHCQRADIYREKVLKEEAPEEDSLEDHTETHKD</sequence>
<dbReference type="AlphaFoldDB" id="A0A0V8M540"/>
<organism evidence="1 2">
    <name type="scientific">Dehalococcoides mccartyi</name>
    <dbReference type="NCBI Taxonomy" id="61435"/>
    <lineage>
        <taxon>Bacteria</taxon>
        <taxon>Bacillati</taxon>
        <taxon>Chloroflexota</taxon>
        <taxon>Dehalococcoidia</taxon>
        <taxon>Dehalococcoidales</taxon>
        <taxon>Dehalococcoidaceae</taxon>
        <taxon>Dehalococcoides</taxon>
    </lineage>
</organism>
<comment type="caution">
    <text evidence="1">The sequence shown here is derived from an EMBL/GenBank/DDBJ whole genome shotgun (WGS) entry which is preliminary data.</text>
</comment>
<proteinExistence type="predicted"/>
<dbReference type="RefSeq" id="WP_058292009.1">
    <property type="nucleotide sequence ID" value="NZ_JGYD01000002.1"/>
</dbReference>
<dbReference type="Pfam" id="PF09709">
    <property type="entry name" value="Cas_Csd1"/>
    <property type="match status" value="1"/>
</dbReference>
<evidence type="ECO:0000313" key="1">
    <source>
        <dbReference type="EMBL" id="KSV18901.1"/>
    </source>
</evidence>
<dbReference type="PATRIC" id="fig|61435.5.peg.493"/>
<dbReference type="CDD" id="cd09757">
    <property type="entry name" value="Cas8c_I-C"/>
    <property type="match status" value="1"/>
</dbReference>